<proteinExistence type="predicted"/>
<dbReference type="InterPro" id="IPR001478">
    <property type="entry name" value="PDZ"/>
</dbReference>
<evidence type="ECO:0000256" key="2">
    <source>
        <dbReference type="SAM" id="SignalP"/>
    </source>
</evidence>
<feature type="domain" description="PDZ" evidence="3">
    <location>
        <begin position="82"/>
        <end position="123"/>
    </location>
</feature>
<dbReference type="AlphaFoldDB" id="A0A9N8HPF4"/>
<feature type="chain" id="PRO_5040253460" description="PDZ domain-containing protein" evidence="2">
    <location>
        <begin position="25"/>
        <end position="278"/>
    </location>
</feature>
<evidence type="ECO:0000313" key="4">
    <source>
        <dbReference type="EMBL" id="CAB9520212.1"/>
    </source>
</evidence>
<dbReference type="Gene3D" id="2.30.42.10">
    <property type="match status" value="1"/>
</dbReference>
<comment type="caution">
    <text evidence="4">The sequence shown here is derived from an EMBL/GenBank/DDBJ whole genome shotgun (WGS) entry which is preliminary data.</text>
</comment>
<keyword evidence="2" id="KW-0732">Signal</keyword>
<dbReference type="SMART" id="SM00228">
    <property type="entry name" value="PDZ"/>
    <property type="match status" value="1"/>
</dbReference>
<dbReference type="Pfam" id="PF00595">
    <property type="entry name" value="PDZ"/>
    <property type="match status" value="1"/>
</dbReference>
<dbReference type="OrthoDB" id="44841at2759"/>
<dbReference type="Proteomes" id="UP001153069">
    <property type="component" value="Unassembled WGS sequence"/>
</dbReference>
<dbReference type="InterPro" id="IPR036034">
    <property type="entry name" value="PDZ_sf"/>
</dbReference>
<name>A0A9N8HPF4_9STRA</name>
<evidence type="ECO:0000313" key="5">
    <source>
        <dbReference type="Proteomes" id="UP001153069"/>
    </source>
</evidence>
<evidence type="ECO:0000259" key="3">
    <source>
        <dbReference type="PROSITE" id="PS50106"/>
    </source>
</evidence>
<dbReference type="EMBL" id="CAICTM010001081">
    <property type="protein sequence ID" value="CAB9520212.1"/>
    <property type="molecule type" value="Genomic_DNA"/>
</dbReference>
<dbReference type="PROSITE" id="PS50106">
    <property type="entry name" value="PDZ"/>
    <property type="match status" value="1"/>
</dbReference>
<accession>A0A9N8HPF4</accession>
<gene>
    <name evidence="4" type="ORF">SEMRO_1083_G239330.1</name>
</gene>
<dbReference type="SUPFAM" id="SSF50156">
    <property type="entry name" value="PDZ domain-like"/>
    <property type="match status" value="1"/>
</dbReference>
<evidence type="ECO:0000256" key="1">
    <source>
        <dbReference type="SAM" id="MobiDB-lite"/>
    </source>
</evidence>
<protein>
    <recommendedName>
        <fullName evidence="3">PDZ domain-containing protein</fullName>
    </recommendedName>
</protein>
<feature type="compositionally biased region" description="Acidic residues" evidence="1">
    <location>
        <begin position="198"/>
        <end position="219"/>
    </location>
</feature>
<organism evidence="4 5">
    <name type="scientific">Seminavis robusta</name>
    <dbReference type="NCBI Taxonomy" id="568900"/>
    <lineage>
        <taxon>Eukaryota</taxon>
        <taxon>Sar</taxon>
        <taxon>Stramenopiles</taxon>
        <taxon>Ochrophyta</taxon>
        <taxon>Bacillariophyta</taxon>
        <taxon>Bacillariophyceae</taxon>
        <taxon>Bacillariophycidae</taxon>
        <taxon>Naviculales</taxon>
        <taxon>Naviculaceae</taxon>
        <taxon>Seminavis</taxon>
    </lineage>
</organism>
<feature type="signal peptide" evidence="2">
    <location>
        <begin position="1"/>
        <end position="24"/>
    </location>
</feature>
<feature type="region of interest" description="Disordered" evidence="1">
    <location>
        <begin position="198"/>
        <end position="278"/>
    </location>
</feature>
<sequence>MLYPLQSFALLLVALLEAPTVVVGFTLSPTTPPRAGKHIVALNAEESSSSKLELVVNEEFKTQELFPMAEFEDFSLLPHRPLGMRIEESLADSKLVFVTRVEDGGLAEKAGIRVGDVLVGVTGLFGDMTGTVGLGVEKIKGMVASRPEEEPLQIQVARGTGVLDDHEKAVVEICSNESSDQEIEQCVVDYLSMEDLETEPAAEEETTDDNDDDDDDIDPLDNLMNMWAEDLPPVPPSQPTEKLPSESAPKVKPWSSRSSPSGTFVRDPVTGEMKNIDA</sequence>
<keyword evidence="5" id="KW-1185">Reference proteome</keyword>
<reference evidence="4" key="1">
    <citation type="submission" date="2020-06" db="EMBL/GenBank/DDBJ databases">
        <authorList>
            <consortium name="Plant Systems Biology data submission"/>
        </authorList>
    </citation>
    <scope>NUCLEOTIDE SEQUENCE</scope>
    <source>
        <strain evidence="4">D6</strain>
    </source>
</reference>